<organism evidence="1">
    <name type="scientific">Myoviridae sp. ctAca11</name>
    <dbReference type="NCBI Taxonomy" id="2825043"/>
    <lineage>
        <taxon>Viruses</taxon>
        <taxon>Duplodnaviria</taxon>
        <taxon>Heunggongvirae</taxon>
        <taxon>Uroviricota</taxon>
        <taxon>Caudoviricetes</taxon>
    </lineage>
</organism>
<name>A0A8S5Q5U5_9CAUD</name>
<protein>
    <submittedName>
        <fullName evidence="1">Uncharacterized protein</fullName>
    </submittedName>
</protein>
<reference evidence="1" key="1">
    <citation type="journal article" date="2021" name="Proc. Natl. Acad. Sci. U.S.A.">
        <title>A Catalog of Tens of Thousands of Viruses from Human Metagenomes Reveals Hidden Associations with Chronic Diseases.</title>
        <authorList>
            <person name="Tisza M.J."/>
            <person name="Buck C.B."/>
        </authorList>
    </citation>
    <scope>NUCLEOTIDE SEQUENCE</scope>
    <source>
        <strain evidence="1">CtAca11</strain>
    </source>
</reference>
<evidence type="ECO:0000313" key="1">
    <source>
        <dbReference type="EMBL" id="DAE14687.1"/>
    </source>
</evidence>
<proteinExistence type="predicted"/>
<dbReference type="EMBL" id="BK015590">
    <property type="protein sequence ID" value="DAE14687.1"/>
    <property type="molecule type" value="Genomic_DNA"/>
</dbReference>
<sequence>MKLRDLIEILTAQNYEGIEIYDAKDVENVRGMLLYSRRWDDRDVQDLPDALLGREVSAIYGDLDYTRCIDDIFDTPDAVTVVELKEKNDGNKSV</sequence>
<accession>A0A8S5Q5U5</accession>